<dbReference type="PANTHER" id="PTHR48050:SF13">
    <property type="entry name" value="STEROL 3-BETA-GLUCOSYLTRANSFERASE UGT80A2"/>
    <property type="match status" value="1"/>
</dbReference>
<dbReference type="CDD" id="cd03784">
    <property type="entry name" value="GT1_Gtf-like"/>
    <property type="match status" value="1"/>
</dbReference>
<organism evidence="2 3">
    <name type="scientific">Lacihabitans lacunae</name>
    <dbReference type="NCBI Taxonomy" id="1028214"/>
    <lineage>
        <taxon>Bacteria</taxon>
        <taxon>Pseudomonadati</taxon>
        <taxon>Bacteroidota</taxon>
        <taxon>Cytophagia</taxon>
        <taxon>Cytophagales</taxon>
        <taxon>Leadbetterellaceae</taxon>
        <taxon>Lacihabitans</taxon>
    </lineage>
</organism>
<evidence type="ECO:0000313" key="2">
    <source>
        <dbReference type="EMBL" id="MFC3809323.1"/>
    </source>
</evidence>
<gene>
    <name evidence="2" type="ORF">ACFOOI_01535</name>
</gene>
<accession>A0ABV7YTU9</accession>
<proteinExistence type="predicted"/>
<sequence>MKIALLTLGTRGDVQPYAVLGQALKNRGHQVTLSTAKNFESLVLSYGIDFLPVEADFQAILDSDEGKKMMKGNPFSIRRNLHTWIYPLITNSLIEFYKLAKESDLILYHVKTLADSFADQFPEKMIRASVLPIVEPTIEFANPAFSGFPLPNFLNRISYTLSNLSIKILSKPIGKFRTEFRLPKKFKVPQVKNIYGLSPSFLPIPKDFSSQSTFDGFWFGNSNDMVPNDVLEFIKSGDAPLLLTFGSMPFKSKFDLQNAIIKLTEQLNTRIIVIKGWGLDQTEKLDHNPKIKVINAAPYEKLFPLTRAIIHHGGIGTTAECLRAGKPFFICPILYPVGDQQFWGELGYKQKIAIKPVPISKMTEKTFMSSILELLTNKELYKNAVEMKTLIDKEKGIDETIDKIEKLKS</sequence>
<dbReference type="InterPro" id="IPR050426">
    <property type="entry name" value="Glycosyltransferase_28"/>
</dbReference>
<comment type="caution">
    <text evidence="2">The sequence shown here is derived from an EMBL/GenBank/DDBJ whole genome shotgun (WGS) entry which is preliminary data.</text>
</comment>
<dbReference type="SUPFAM" id="SSF53756">
    <property type="entry name" value="UDP-Glycosyltransferase/glycogen phosphorylase"/>
    <property type="match status" value="1"/>
</dbReference>
<reference evidence="3" key="1">
    <citation type="journal article" date="2019" name="Int. J. Syst. Evol. Microbiol.">
        <title>The Global Catalogue of Microorganisms (GCM) 10K type strain sequencing project: providing services to taxonomists for standard genome sequencing and annotation.</title>
        <authorList>
            <consortium name="The Broad Institute Genomics Platform"/>
            <consortium name="The Broad Institute Genome Sequencing Center for Infectious Disease"/>
            <person name="Wu L."/>
            <person name="Ma J."/>
        </authorList>
    </citation>
    <scope>NUCLEOTIDE SEQUENCE [LARGE SCALE GENOMIC DNA]</scope>
    <source>
        <strain evidence="3">CECT 7956</strain>
    </source>
</reference>
<dbReference type="InterPro" id="IPR004276">
    <property type="entry name" value="GlycoTrans_28_N"/>
</dbReference>
<dbReference type="Pfam" id="PF00201">
    <property type="entry name" value="UDPGT"/>
    <property type="match status" value="1"/>
</dbReference>
<dbReference type="InterPro" id="IPR002213">
    <property type="entry name" value="UDP_glucos_trans"/>
</dbReference>
<evidence type="ECO:0000313" key="3">
    <source>
        <dbReference type="Proteomes" id="UP001595616"/>
    </source>
</evidence>
<protein>
    <submittedName>
        <fullName evidence="2">Glycosyltransferase</fullName>
    </submittedName>
</protein>
<dbReference type="PANTHER" id="PTHR48050">
    <property type="entry name" value="STEROL 3-BETA-GLUCOSYLTRANSFERASE"/>
    <property type="match status" value="1"/>
</dbReference>
<dbReference type="EMBL" id="JBHRYQ010000001">
    <property type="protein sequence ID" value="MFC3809323.1"/>
    <property type="molecule type" value="Genomic_DNA"/>
</dbReference>
<dbReference type="RefSeq" id="WP_379834214.1">
    <property type="nucleotide sequence ID" value="NZ_JBHRYQ010000001.1"/>
</dbReference>
<dbReference type="Pfam" id="PF03033">
    <property type="entry name" value="Glyco_transf_28"/>
    <property type="match status" value="1"/>
</dbReference>
<dbReference type="Gene3D" id="3.40.50.2000">
    <property type="entry name" value="Glycogen Phosphorylase B"/>
    <property type="match status" value="2"/>
</dbReference>
<feature type="domain" description="Glycosyltransferase family 28 N-terminal" evidence="1">
    <location>
        <begin position="3"/>
        <end position="74"/>
    </location>
</feature>
<dbReference type="Proteomes" id="UP001595616">
    <property type="component" value="Unassembled WGS sequence"/>
</dbReference>
<name>A0ABV7YTU9_9BACT</name>
<evidence type="ECO:0000259" key="1">
    <source>
        <dbReference type="Pfam" id="PF03033"/>
    </source>
</evidence>
<keyword evidence="3" id="KW-1185">Reference proteome</keyword>